<feature type="region of interest" description="Disordered" evidence="6">
    <location>
        <begin position="1470"/>
        <end position="1511"/>
    </location>
</feature>
<feature type="region of interest" description="Disordered" evidence="6">
    <location>
        <begin position="82"/>
        <end position="103"/>
    </location>
</feature>
<feature type="region of interest" description="Disordered" evidence="6">
    <location>
        <begin position="874"/>
        <end position="909"/>
    </location>
</feature>
<gene>
    <name evidence="8" type="ORF">TrST_g6458</name>
</gene>
<evidence type="ECO:0000256" key="6">
    <source>
        <dbReference type="SAM" id="MobiDB-lite"/>
    </source>
</evidence>
<feature type="domain" description="EF-hand" evidence="7">
    <location>
        <begin position="1717"/>
        <end position="1752"/>
    </location>
</feature>
<dbReference type="InterPro" id="IPR051242">
    <property type="entry name" value="WD-EF-hand_domain"/>
</dbReference>
<dbReference type="InterPro" id="IPR015943">
    <property type="entry name" value="WD40/YVTN_repeat-like_dom_sf"/>
</dbReference>
<dbReference type="SUPFAM" id="SSF47473">
    <property type="entry name" value="EF-hand"/>
    <property type="match status" value="1"/>
</dbReference>
<feature type="region of interest" description="Disordered" evidence="6">
    <location>
        <begin position="1169"/>
        <end position="1230"/>
    </location>
</feature>
<feature type="domain" description="EF-hand" evidence="7">
    <location>
        <begin position="119"/>
        <end position="154"/>
    </location>
</feature>
<feature type="region of interest" description="Disordered" evidence="6">
    <location>
        <begin position="1"/>
        <end position="30"/>
    </location>
</feature>
<dbReference type="InterPro" id="IPR002048">
    <property type="entry name" value="EF_hand_dom"/>
</dbReference>
<keyword evidence="1 4" id="KW-0853">WD repeat</keyword>
<dbReference type="PROSITE" id="PS50222">
    <property type="entry name" value="EF_HAND_2"/>
    <property type="match status" value="3"/>
</dbReference>
<dbReference type="InterPro" id="IPR019775">
    <property type="entry name" value="WD40_repeat_CS"/>
</dbReference>
<feature type="compositionally biased region" description="Basic residues" evidence="6">
    <location>
        <begin position="1186"/>
        <end position="1199"/>
    </location>
</feature>
<dbReference type="EMBL" id="BRXY01000034">
    <property type="protein sequence ID" value="GMH55520.1"/>
    <property type="molecule type" value="Genomic_DNA"/>
</dbReference>
<sequence length="1802" mass="200901">MSSDDESTVASATTKDPLKAALSSQPEDSSTSIVASTMMKLPADQLAKLRADFIAKPGGLTMYQFVSVMLKYSEKQNTLAREATERLSKPGSPKRASASRSNREVVYANPKVPTPSIVDTVADLVELFHQIDVNGDDSMEWDEFTGFIINMAMASKSDFHFHDHWQLRPVTDSQEKTASEDRSKVRCVKWVPEFQRVLVCAGPMIQVYDPYNRGIGDKLGGELGGMQLCGKIFPWDAEENFAYKRRMMRGEDAISCIQCEFFPSLDVICVLTSDLHITFHKAINRNNLMSESVKPAGRVATESQQYVMAWDDGNQHLFTAGCESQITVWKVVAVKLKGTDQNASKYKYTATQEFILDQHTDAIQDLLVVIHPDEGFELNCLCSASLDGTIKVYNLSSLNMTHTLVGHTSGVTTLCYDGTGALYSGGFGYDVFVWDLDAGLSYPLNKLVKGHYSQILKVYSPWNSGRLCSLDAAGKFCWWDVRRNVALENHERCIQCFDCRPHLSSTFTVADGVENALEFSTNGMTLVAASKKIHTFDSVDVRPPEAPPTQCMFNDVGFNFISIHEKDLKVWDPDTGYILREVTSLSSTEITKIVFDGKRRKAIIANQGGEIQIFNNSNWSKIAELPKHDAEISCLLYAEEDKCIITGSWDRSIRVYDDFHNDPKSSLLRTVTNAHDSDFTALANSPTLGLVATGSVDGSVKIWDFQFLTLDSDAELETDHEVTALSFVAPYPLVLSADSDGGISMIPVRPYLGTGRNKCALRFENGGSGGFRAKPGDDGSIDPVEEANCQTMADNAEERCAACVMTVLYDPDGGEVVGETGIPAGQHIVITGDEHGWVRVWDISPAIKSLELKVPSTDKIPRCMPSYNPYRRCERDGNTYKQRVSDDSEAKKGGDDDDGEAISPNSRKKLRKTVPKFDTNFLTDDDVTLLCAWPAHKEALTSVDFISDPKSILTASRDGTVMLWKMDGEEMGTLTRGREADSMWKRDWTFPIDKKARSDTRLTEAREVYDGVVAMETEDRIISKKHEEMVKEMKEIRARTPTSKQSSRPRSKAGDKSPKGRSSPSRSSTTGSPTHHFPAPDGEEKKEDGVENVESEEEEEGEEEAAEEFWSDEESVGHGPKNLVGAQWEEEKDRLFGQVRGDETWVKTAKEMLREKVMSKRVQKTKAIFKKLAQQDKKDDEDPYKIKKKKKKKRRRKGLKKGDSLSDAKKGQEEQKRLPGQLKKSALTRELTMREMPLPSDDDIMSSLDSLNNIGQGGKQGGELFSSMKAHNIVIDTDADDPENWAISSTNRQKEMYGNLYDEKSRLDMAARRSIIAKEQLVATLSQPSDFIRSKEGELEKVKLKKAIIPSYRLKKRAQDEDIWGEGLETNDSYENNDFEESGFYDEQHSISAPELSPLPPVEGIKQKRRAQAKVVSRAHQRGTFFRHNDHTTTGKITAHSLQDLEKMAEETVENQQRWKKRIADFHGKVFGDKGGRARGGAKGRSNKLQPLTAKASSGGGGKSKSRGELGLSKLKNEALQKHRLRMKEGKGASRKESIVSFHNRLRDAKFFGPYSVKEIVLVAEIFGSIVLNLKKKRTSTYTELEKERKEASQRAKEALGQKAPVHLFFSDPDITARPHFVSAIQTMAQHEGHKDRGRVNLETVFRNVFPYLKKAELLEALEYVNLPEEVSESGGFGGGDGGGGGSGEDGDDNAFLQGAPESKATSNPLSEEKMEEKIEQLAELFELYDADGNGVVDVEEIKQALNINEGLQQDRKRRGSTIVDQEDSDMNDVERIMATVSKNSSGELNFDQFVELFSDLF</sequence>
<dbReference type="Gene3D" id="2.130.10.10">
    <property type="entry name" value="YVTN repeat-like/Quinoprotein amine dehydrogenase"/>
    <property type="match status" value="3"/>
</dbReference>
<evidence type="ECO:0000259" key="7">
    <source>
        <dbReference type="PROSITE" id="PS50222"/>
    </source>
</evidence>
<accession>A0A9W7DVB0</accession>
<feature type="compositionally biased region" description="Acidic residues" evidence="6">
    <location>
        <begin position="1090"/>
        <end position="1114"/>
    </location>
</feature>
<dbReference type="SMART" id="SM00320">
    <property type="entry name" value="WD40"/>
    <property type="match status" value="11"/>
</dbReference>
<feature type="compositionally biased region" description="Basic and acidic residues" evidence="6">
    <location>
        <begin position="1173"/>
        <end position="1185"/>
    </location>
</feature>
<protein>
    <recommendedName>
        <fullName evidence="7">EF-hand domain-containing protein</fullName>
    </recommendedName>
</protein>
<keyword evidence="3" id="KW-0106">Calcium</keyword>
<dbReference type="InterPro" id="IPR001680">
    <property type="entry name" value="WD40_rpt"/>
</dbReference>
<evidence type="ECO:0000256" key="2">
    <source>
        <dbReference type="ARBA" id="ARBA00022737"/>
    </source>
</evidence>
<dbReference type="OrthoDB" id="186625at2759"/>
<feature type="coiled-coil region" evidence="5">
    <location>
        <begin position="1575"/>
        <end position="1602"/>
    </location>
</feature>
<feature type="repeat" description="WD" evidence="4">
    <location>
        <begin position="672"/>
        <end position="706"/>
    </location>
</feature>
<comment type="caution">
    <text evidence="8">The sequence shown here is derived from an EMBL/GenBank/DDBJ whole genome shotgun (WGS) entry which is preliminary data.</text>
</comment>
<dbReference type="PANTHER" id="PTHR44324">
    <property type="entry name" value="WD40 REPEAT DOMAIN 95"/>
    <property type="match status" value="1"/>
</dbReference>
<feature type="compositionally biased region" description="Basic and acidic residues" evidence="6">
    <location>
        <begin position="874"/>
        <end position="894"/>
    </location>
</feature>
<organism evidence="8 9">
    <name type="scientific">Triparma strigata</name>
    <dbReference type="NCBI Taxonomy" id="1606541"/>
    <lineage>
        <taxon>Eukaryota</taxon>
        <taxon>Sar</taxon>
        <taxon>Stramenopiles</taxon>
        <taxon>Ochrophyta</taxon>
        <taxon>Bolidophyceae</taxon>
        <taxon>Parmales</taxon>
        <taxon>Triparmaceae</taxon>
        <taxon>Triparma</taxon>
    </lineage>
</organism>
<keyword evidence="9" id="KW-1185">Reference proteome</keyword>
<keyword evidence="2" id="KW-0677">Repeat</keyword>
<dbReference type="Proteomes" id="UP001165085">
    <property type="component" value="Unassembled WGS sequence"/>
</dbReference>
<evidence type="ECO:0000256" key="3">
    <source>
        <dbReference type="ARBA" id="ARBA00022837"/>
    </source>
</evidence>
<dbReference type="PROSITE" id="PS50294">
    <property type="entry name" value="WD_REPEATS_REGION"/>
    <property type="match status" value="3"/>
</dbReference>
<evidence type="ECO:0000313" key="8">
    <source>
        <dbReference type="EMBL" id="GMH55520.1"/>
    </source>
</evidence>
<dbReference type="SUPFAM" id="SSF50969">
    <property type="entry name" value="YVTN repeat-like/Quinoprotein amine dehydrogenase"/>
    <property type="match status" value="1"/>
</dbReference>
<dbReference type="Gene3D" id="1.10.238.10">
    <property type="entry name" value="EF-hand"/>
    <property type="match status" value="1"/>
</dbReference>
<dbReference type="SUPFAM" id="SSF50978">
    <property type="entry name" value="WD40 repeat-like"/>
    <property type="match status" value="1"/>
</dbReference>
<dbReference type="PROSITE" id="PS00018">
    <property type="entry name" value="EF_HAND_1"/>
    <property type="match status" value="2"/>
</dbReference>
<dbReference type="GO" id="GO:0005509">
    <property type="term" value="F:calcium ion binding"/>
    <property type="evidence" value="ECO:0007669"/>
    <property type="project" value="InterPro"/>
</dbReference>
<feature type="repeat" description="WD" evidence="4">
    <location>
        <begin position="625"/>
        <end position="657"/>
    </location>
</feature>
<dbReference type="InterPro" id="IPR018247">
    <property type="entry name" value="EF_Hand_1_Ca_BS"/>
</dbReference>
<dbReference type="PROSITE" id="PS00678">
    <property type="entry name" value="WD_REPEATS_1"/>
    <property type="match status" value="1"/>
</dbReference>
<dbReference type="InterPro" id="IPR011044">
    <property type="entry name" value="Quino_amine_DH_bsu"/>
</dbReference>
<dbReference type="InterPro" id="IPR036322">
    <property type="entry name" value="WD40_repeat_dom_sf"/>
</dbReference>
<reference evidence="9" key="1">
    <citation type="journal article" date="2023" name="Commun. Biol.">
        <title>Genome analysis of Parmales, the sister group of diatoms, reveals the evolutionary specialization of diatoms from phago-mixotrophs to photoautotrophs.</title>
        <authorList>
            <person name="Ban H."/>
            <person name="Sato S."/>
            <person name="Yoshikawa S."/>
            <person name="Yamada K."/>
            <person name="Nakamura Y."/>
            <person name="Ichinomiya M."/>
            <person name="Sato N."/>
            <person name="Blanc-Mathieu R."/>
            <person name="Endo H."/>
            <person name="Kuwata A."/>
            <person name="Ogata H."/>
        </authorList>
    </citation>
    <scope>NUCLEOTIDE SEQUENCE [LARGE SCALE GENOMIC DNA]</scope>
    <source>
        <strain evidence="9">NIES 3701</strain>
    </source>
</reference>
<feature type="domain" description="EF-hand" evidence="7">
    <location>
        <begin position="1769"/>
        <end position="1802"/>
    </location>
</feature>
<feature type="region of interest" description="Disordered" evidence="6">
    <location>
        <begin position="1034"/>
        <end position="1129"/>
    </location>
</feature>
<dbReference type="CDD" id="cd00051">
    <property type="entry name" value="EFh"/>
    <property type="match status" value="1"/>
</dbReference>
<dbReference type="PANTHER" id="PTHR44324:SF4">
    <property type="entry name" value="WD40 REPEAT DOMAIN 95"/>
    <property type="match status" value="1"/>
</dbReference>
<proteinExistence type="predicted"/>
<dbReference type="SMART" id="SM00054">
    <property type="entry name" value="EFh"/>
    <property type="match status" value="3"/>
</dbReference>
<feature type="compositionally biased region" description="Low complexity" evidence="6">
    <location>
        <begin position="1060"/>
        <end position="1074"/>
    </location>
</feature>
<feature type="compositionally biased region" description="Basic and acidic residues" evidence="6">
    <location>
        <begin position="1200"/>
        <end position="1217"/>
    </location>
</feature>
<dbReference type="PROSITE" id="PS50082">
    <property type="entry name" value="WD_REPEATS_2"/>
    <property type="match status" value="3"/>
</dbReference>
<feature type="repeat" description="WD" evidence="4">
    <location>
        <begin position="933"/>
        <end position="967"/>
    </location>
</feature>
<feature type="compositionally biased region" description="Gly residues" evidence="6">
    <location>
        <begin position="1675"/>
        <end position="1688"/>
    </location>
</feature>
<name>A0A9W7DVB0_9STRA</name>
<evidence type="ECO:0000256" key="4">
    <source>
        <dbReference type="PROSITE-ProRule" id="PRU00221"/>
    </source>
</evidence>
<evidence type="ECO:0000256" key="5">
    <source>
        <dbReference type="SAM" id="Coils"/>
    </source>
</evidence>
<evidence type="ECO:0000313" key="9">
    <source>
        <dbReference type="Proteomes" id="UP001165085"/>
    </source>
</evidence>
<feature type="region of interest" description="Disordered" evidence="6">
    <location>
        <begin position="1671"/>
        <end position="1714"/>
    </location>
</feature>
<dbReference type="InterPro" id="IPR011992">
    <property type="entry name" value="EF-hand-dom_pair"/>
</dbReference>
<dbReference type="Pfam" id="PF13499">
    <property type="entry name" value="EF-hand_7"/>
    <property type="match status" value="1"/>
</dbReference>
<evidence type="ECO:0000256" key="1">
    <source>
        <dbReference type="ARBA" id="ARBA00022574"/>
    </source>
</evidence>
<keyword evidence="5" id="KW-0175">Coiled coil</keyword>
<dbReference type="Pfam" id="PF00400">
    <property type="entry name" value="WD40"/>
    <property type="match status" value="5"/>
</dbReference>